<gene>
    <name evidence="1" type="ORF">CDAR_110091</name>
</gene>
<proteinExistence type="predicted"/>
<keyword evidence="2" id="KW-1185">Reference proteome</keyword>
<sequence length="90" mass="10149">MDPSYQRNEGNGSFLPDKRRQWILLTRETKAIDPSCQKYGSNGSSCQKYGSNGSLLPEIWRQWSPLARNIAAMDLSCQKNESNGSLLPEK</sequence>
<accession>A0AAV4W3U6</accession>
<evidence type="ECO:0000313" key="2">
    <source>
        <dbReference type="Proteomes" id="UP001054837"/>
    </source>
</evidence>
<comment type="caution">
    <text evidence="1">The sequence shown here is derived from an EMBL/GenBank/DDBJ whole genome shotgun (WGS) entry which is preliminary data.</text>
</comment>
<dbReference type="Proteomes" id="UP001054837">
    <property type="component" value="Unassembled WGS sequence"/>
</dbReference>
<organism evidence="1 2">
    <name type="scientific">Caerostris darwini</name>
    <dbReference type="NCBI Taxonomy" id="1538125"/>
    <lineage>
        <taxon>Eukaryota</taxon>
        <taxon>Metazoa</taxon>
        <taxon>Ecdysozoa</taxon>
        <taxon>Arthropoda</taxon>
        <taxon>Chelicerata</taxon>
        <taxon>Arachnida</taxon>
        <taxon>Araneae</taxon>
        <taxon>Araneomorphae</taxon>
        <taxon>Entelegynae</taxon>
        <taxon>Araneoidea</taxon>
        <taxon>Araneidae</taxon>
        <taxon>Caerostris</taxon>
    </lineage>
</organism>
<protein>
    <submittedName>
        <fullName evidence="1">Uncharacterized protein</fullName>
    </submittedName>
</protein>
<dbReference type="AlphaFoldDB" id="A0AAV4W3U6"/>
<evidence type="ECO:0000313" key="1">
    <source>
        <dbReference type="EMBL" id="GIY76308.1"/>
    </source>
</evidence>
<reference evidence="1 2" key="1">
    <citation type="submission" date="2021-06" db="EMBL/GenBank/DDBJ databases">
        <title>Caerostris darwini draft genome.</title>
        <authorList>
            <person name="Kono N."/>
            <person name="Arakawa K."/>
        </authorList>
    </citation>
    <scope>NUCLEOTIDE SEQUENCE [LARGE SCALE GENOMIC DNA]</scope>
</reference>
<dbReference type="EMBL" id="BPLQ01013987">
    <property type="protein sequence ID" value="GIY76308.1"/>
    <property type="molecule type" value="Genomic_DNA"/>
</dbReference>
<name>A0AAV4W3U6_9ARAC</name>